<feature type="transmembrane region" description="Helical" evidence="1">
    <location>
        <begin position="128"/>
        <end position="147"/>
    </location>
</feature>
<name>A0A832YZR9_9CREN</name>
<keyword evidence="1" id="KW-0812">Transmembrane</keyword>
<feature type="transmembrane region" description="Helical" evidence="1">
    <location>
        <begin position="101"/>
        <end position="122"/>
    </location>
</feature>
<keyword evidence="1" id="KW-1133">Transmembrane helix</keyword>
<feature type="transmembrane region" description="Helical" evidence="1">
    <location>
        <begin position="338"/>
        <end position="363"/>
    </location>
</feature>
<evidence type="ECO:0000313" key="3">
    <source>
        <dbReference type="Proteomes" id="UP000605805"/>
    </source>
</evidence>
<feature type="transmembrane region" description="Helical" evidence="1">
    <location>
        <begin position="12"/>
        <end position="31"/>
    </location>
</feature>
<feature type="transmembrane region" description="Helical" evidence="1">
    <location>
        <begin position="51"/>
        <end position="69"/>
    </location>
</feature>
<evidence type="ECO:0000313" key="2">
    <source>
        <dbReference type="EMBL" id="HIP56776.1"/>
    </source>
</evidence>
<dbReference type="AlphaFoldDB" id="A0A832YZR9"/>
<dbReference type="PANTHER" id="PTHR35402:SF1">
    <property type="entry name" value="TYPE II SECRETION SYSTEM PROTEIN GSPF DOMAIN-CONTAINING PROTEIN"/>
    <property type="match status" value="1"/>
</dbReference>
<evidence type="ECO:0000256" key="1">
    <source>
        <dbReference type="SAM" id="Phobius"/>
    </source>
</evidence>
<organism evidence="2 3">
    <name type="scientific">Ignisphaera aggregans</name>
    <dbReference type="NCBI Taxonomy" id="334771"/>
    <lineage>
        <taxon>Archaea</taxon>
        <taxon>Thermoproteota</taxon>
        <taxon>Thermoprotei</taxon>
        <taxon>Desulfurococcales</taxon>
        <taxon>Desulfurococcaceae</taxon>
        <taxon>Ignisphaera</taxon>
    </lineage>
</organism>
<keyword evidence="1" id="KW-0472">Membrane</keyword>
<dbReference type="EMBL" id="DQTV01000037">
    <property type="protein sequence ID" value="HIP56776.1"/>
    <property type="molecule type" value="Genomic_DNA"/>
</dbReference>
<comment type="caution">
    <text evidence="2">The sequence shown here is derived from an EMBL/GenBank/DDBJ whole genome shotgun (WGS) entry which is preliminary data.</text>
</comment>
<proteinExistence type="predicted"/>
<accession>A0A832YZR9</accession>
<dbReference type="Proteomes" id="UP000605805">
    <property type="component" value="Unassembled WGS sequence"/>
</dbReference>
<reference evidence="2" key="1">
    <citation type="journal article" date="2020" name="ISME J.">
        <title>Gammaproteobacteria mediating utilization of methyl-, sulfur- and petroleum organic compounds in deep ocean hydrothermal plumes.</title>
        <authorList>
            <person name="Zhou Z."/>
            <person name="Liu Y."/>
            <person name="Pan J."/>
            <person name="Cron B.R."/>
            <person name="Toner B.M."/>
            <person name="Anantharaman K."/>
            <person name="Breier J.A."/>
            <person name="Dick G.J."/>
            <person name="Li M."/>
        </authorList>
    </citation>
    <scope>NUCLEOTIDE SEQUENCE</scope>
    <source>
        <strain evidence="2">SZUA-1435</strain>
    </source>
</reference>
<sequence length="580" mass="65115">MKWRYLYSLEGLGGLWISLAILIIETLIIVLKSPLRTMTPQSLSVPTPQTLALFMYLVSVFAIPALFAWRTNISKELANIQRRYAPKALIPVRISELKKKIGLILISIPLSVLFTLVGLIYGVSYLCLLSLIPVAILTSIILRPYLAIYKHRMELDHELCWFLVLLIIAESVGAGWKYLSRRLIESRILPATARELEVIDRDARIYFPSHIDAMLHRSSLTPNERFGRLLAGYASRLREGSNVLSWLYSWLREEFVRLEFNYRLFAERIASLIGQMGLAIYAILPLISISMASITGLNIVTYVVILATPLLTMIAYVLRPRTLDRVSLTPSIISFTLLIFIAILLYKLVGPLSLVLGWCLALIPSLQLYARVKECEALQVESLEFLREIIELKRCGYSIAAAFQYIAKMPTYSSSLRKYLTKIVQLIELGIPLTHIATLIKTPSFVLRYTLFSLGLIHECGGGSIEAIQHLYESLKHMHMLIGNAKRVSLFFDIFAIINTIIVAIISRLIIRLSSVGLTLAYSFPLMTLPEVSSTTISLVLLISALGYSVVSTTVRRGIPLIEPRQGIFLGIAAVMSTLV</sequence>
<dbReference type="InterPro" id="IPR056569">
    <property type="entry name" value="ArlJ-like"/>
</dbReference>
<feature type="transmembrane region" description="Helical" evidence="1">
    <location>
        <begin position="269"/>
        <end position="287"/>
    </location>
</feature>
<evidence type="ECO:0008006" key="4">
    <source>
        <dbReference type="Google" id="ProtNLM"/>
    </source>
</evidence>
<protein>
    <recommendedName>
        <fullName evidence="4">Type II secretion system protein GspF domain-containing protein</fullName>
    </recommendedName>
</protein>
<feature type="transmembrane region" description="Helical" evidence="1">
    <location>
        <begin position="299"/>
        <end position="318"/>
    </location>
</feature>
<feature type="transmembrane region" description="Helical" evidence="1">
    <location>
        <begin position="531"/>
        <end position="551"/>
    </location>
</feature>
<feature type="transmembrane region" description="Helical" evidence="1">
    <location>
        <begin position="488"/>
        <end position="511"/>
    </location>
</feature>
<dbReference type="PANTHER" id="PTHR35402">
    <property type="entry name" value="INTEGRAL MEMBRANE PROTEIN-RELATED"/>
    <property type="match status" value="1"/>
</dbReference>
<gene>
    <name evidence="2" type="ORF">EYH02_01715</name>
</gene>